<dbReference type="Proteomes" id="UP001598130">
    <property type="component" value="Unassembled WGS sequence"/>
</dbReference>
<feature type="region of interest" description="Disordered" evidence="1">
    <location>
        <begin position="152"/>
        <end position="173"/>
    </location>
</feature>
<evidence type="ECO:0000313" key="3">
    <source>
        <dbReference type="EMBL" id="MFD3264694.1"/>
    </source>
</evidence>
<keyword evidence="4" id="KW-1185">Reference proteome</keyword>
<sequence>MSWLMRTMLGLALAFTASAAMAGCPGPCGQGRGYDDRQSSGGYSLRTYGDVAQHYGYPSCGGGCGARTGGGYEAYGYDERYDDRGPPPCRAQRCGECRQCGELILSDAFSYDYGVGPYPEGGYGGGGGGGYVAGGGFAGAGAGASARARAPASASSSSHVSINIGRGGGGHKGGGGCKTCGGGGHKGGGHK</sequence>
<dbReference type="PROSITE" id="PS51257">
    <property type="entry name" value="PROKAR_LIPOPROTEIN"/>
    <property type="match status" value="1"/>
</dbReference>
<evidence type="ECO:0000313" key="4">
    <source>
        <dbReference type="Proteomes" id="UP001598130"/>
    </source>
</evidence>
<keyword evidence="2" id="KW-0732">Signal</keyword>
<name>A0ABW6CPF9_9CAUL</name>
<gene>
    <name evidence="3" type="ORF">OCL97_12075</name>
</gene>
<evidence type="ECO:0000256" key="1">
    <source>
        <dbReference type="SAM" id="MobiDB-lite"/>
    </source>
</evidence>
<comment type="caution">
    <text evidence="3">The sequence shown here is derived from an EMBL/GenBank/DDBJ whole genome shotgun (WGS) entry which is preliminary data.</text>
</comment>
<protein>
    <submittedName>
        <fullName evidence="3">Uncharacterized protein</fullName>
    </submittedName>
</protein>
<organism evidence="3 4">
    <name type="scientific">Phenylobacterium ferrooxidans</name>
    <dbReference type="NCBI Taxonomy" id="2982689"/>
    <lineage>
        <taxon>Bacteria</taxon>
        <taxon>Pseudomonadati</taxon>
        <taxon>Pseudomonadota</taxon>
        <taxon>Alphaproteobacteria</taxon>
        <taxon>Caulobacterales</taxon>
        <taxon>Caulobacteraceae</taxon>
        <taxon>Phenylobacterium</taxon>
    </lineage>
</organism>
<dbReference type="RefSeq" id="WP_377370280.1">
    <property type="nucleotide sequence ID" value="NZ_JAOTJD010000021.1"/>
</dbReference>
<proteinExistence type="predicted"/>
<accession>A0ABW6CPF9</accession>
<feature type="chain" id="PRO_5046834200" evidence="2">
    <location>
        <begin position="23"/>
        <end position="191"/>
    </location>
</feature>
<dbReference type="EMBL" id="JAOTJD010000021">
    <property type="protein sequence ID" value="MFD3264694.1"/>
    <property type="molecule type" value="Genomic_DNA"/>
</dbReference>
<feature type="signal peptide" evidence="2">
    <location>
        <begin position="1"/>
        <end position="22"/>
    </location>
</feature>
<evidence type="ECO:0000256" key="2">
    <source>
        <dbReference type="SAM" id="SignalP"/>
    </source>
</evidence>
<reference evidence="3 4" key="1">
    <citation type="submission" date="2022-09" db="EMBL/GenBank/DDBJ databases">
        <title>New species of Phenylobacterium.</title>
        <authorList>
            <person name="Mieszkin S."/>
        </authorList>
    </citation>
    <scope>NUCLEOTIDE SEQUENCE [LARGE SCALE GENOMIC DNA]</scope>
    <source>
        <strain evidence="3 4">HK31-G</strain>
    </source>
</reference>